<dbReference type="Pfam" id="PF03591">
    <property type="entry name" value="AzlC"/>
    <property type="match status" value="1"/>
</dbReference>
<protein>
    <submittedName>
        <fullName evidence="9">Azaleucine resistance protein AzlC</fullName>
    </submittedName>
</protein>
<dbReference type="PANTHER" id="PTHR34979">
    <property type="entry name" value="INNER MEMBRANE PROTEIN YGAZ"/>
    <property type="match status" value="1"/>
</dbReference>
<evidence type="ECO:0000256" key="3">
    <source>
        <dbReference type="ARBA" id="ARBA00022448"/>
    </source>
</evidence>
<name>A0A0R1UB80_9LACO</name>
<keyword evidence="3" id="KW-0813">Transport</keyword>
<dbReference type="GO" id="GO:0005886">
    <property type="term" value="C:plasma membrane"/>
    <property type="evidence" value="ECO:0007669"/>
    <property type="project" value="UniProtKB-SubCell"/>
</dbReference>
<comment type="similarity">
    <text evidence="2">Belongs to the AzlC family.</text>
</comment>
<feature type="transmembrane region" description="Helical" evidence="8">
    <location>
        <begin position="47"/>
        <end position="72"/>
    </location>
</feature>
<proteinExistence type="inferred from homology"/>
<evidence type="ECO:0000256" key="2">
    <source>
        <dbReference type="ARBA" id="ARBA00010735"/>
    </source>
</evidence>
<dbReference type="InterPro" id="IPR011606">
    <property type="entry name" value="Brnchd-chn_aa_trnsp_permease"/>
</dbReference>
<evidence type="ECO:0000256" key="7">
    <source>
        <dbReference type="ARBA" id="ARBA00023136"/>
    </source>
</evidence>
<evidence type="ECO:0000256" key="6">
    <source>
        <dbReference type="ARBA" id="ARBA00022989"/>
    </source>
</evidence>
<dbReference type="PATRIC" id="fig|1423760.3.peg.1307"/>
<feature type="transmembrane region" description="Helical" evidence="8">
    <location>
        <begin position="215"/>
        <end position="234"/>
    </location>
</feature>
<keyword evidence="4" id="KW-1003">Cell membrane</keyword>
<evidence type="ECO:0000313" key="9">
    <source>
        <dbReference type="EMBL" id="KRL90633.1"/>
    </source>
</evidence>
<dbReference type="AlphaFoldDB" id="A0A0R1UB80"/>
<feature type="transmembrane region" description="Helical" evidence="8">
    <location>
        <begin position="78"/>
        <end position="97"/>
    </location>
</feature>
<gene>
    <name evidence="9" type="ORF">FC43_GL001237</name>
</gene>
<evidence type="ECO:0000256" key="1">
    <source>
        <dbReference type="ARBA" id="ARBA00004651"/>
    </source>
</evidence>
<evidence type="ECO:0000256" key="8">
    <source>
        <dbReference type="SAM" id="Phobius"/>
    </source>
</evidence>
<reference evidence="9 10" key="1">
    <citation type="journal article" date="2015" name="Genome Announc.">
        <title>Expanding the biotechnology potential of lactobacilli through comparative genomics of 213 strains and associated genera.</title>
        <authorList>
            <person name="Sun Z."/>
            <person name="Harris H.M."/>
            <person name="McCann A."/>
            <person name="Guo C."/>
            <person name="Argimon S."/>
            <person name="Zhang W."/>
            <person name="Yang X."/>
            <person name="Jeffery I.B."/>
            <person name="Cooney J.C."/>
            <person name="Kagawa T.F."/>
            <person name="Liu W."/>
            <person name="Song Y."/>
            <person name="Salvetti E."/>
            <person name="Wrobel A."/>
            <person name="Rasinkangas P."/>
            <person name="Parkhill J."/>
            <person name="Rea M.C."/>
            <person name="O'Sullivan O."/>
            <person name="Ritari J."/>
            <person name="Douillard F.P."/>
            <person name="Paul Ross R."/>
            <person name="Yang R."/>
            <person name="Briner A.E."/>
            <person name="Felis G.E."/>
            <person name="de Vos W.M."/>
            <person name="Barrangou R."/>
            <person name="Klaenhammer T.R."/>
            <person name="Caufield P.W."/>
            <person name="Cui Y."/>
            <person name="Zhang H."/>
            <person name="O'Toole P.W."/>
        </authorList>
    </citation>
    <scope>NUCLEOTIDE SEQUENCE [LARGE SCALE GENOMIC DNA]</scope>
    <source>
        <strain evidence="9 10">DSM 15946</strain>
    </source>
</reference>
<feature type="transmembrane region" description="Helical" evidence="8">
    <location>
        <begin position="191"/>
        <end position="209"/>
    </location>
</feature>
<dbReference type="Proteomes" id="UP000050816">
    <property type="component" value="Unassembled WGS sequence"/>
</dbReference>
<evidence type="ECO:0000256" key="5">
    <source>
        <dbReference type="ARBA" id="ARBA00022692"/>
    </source>
</evidence>
<evidence type="ECO:0000313" key="10">
    <source>
        <dbReference type="Proteomes" id="UP000050816"/>
    </source>
</evidence>
<evidence type="ECO:0000256" key="4">
    <source>
        <dbReference type="ARBA" id="ARBA00022475"/>
    </source>
</evidence>
<keyword evidence="5 8" id="KW-0812">Transmembrane</keyword>
<dbReference type="PANTHER" id="PTHR34979:SF1">
    <property type="entry name" value="INNER MEMBRANE PROTEIN YGAZ"/>
    <property type="match status" value="1"/>
</dbReference>
<comment type="caution">
    <text evidence="9">The sequence shown here is derived from an EMBL/GenBank/DDBJ whole genome shotgun (WGS) entry which is preliminary data.</text>
</comment>
<keyword evidence="6 8" id="KW-1133">Transmembrane helix</keyword>
<sequence length="286" mass="31849">MQQKAHQFNPGNQRWLEVLGISMPLCLSYLPIGVACGILLHAAGMNFVLTFLISIMVFSGGAQFILASLLVIDAPISTIFMTLFFLELRYALLGSSLSKYFRSSSQKFVLLFSASMNDENYAVNYLKFATDKKWTPQDALMVEHYSLISWASGNLIGGLIGSTVTIDLEIVDFALTALFIYMIVMQMRSHLSLIICLTSTALSLFFLTLTKSTLGIIIATLIASLIGFAIEDWVRKHSKDPKNAWVLKRLFRPAMTRHTVEDRQMLSEKKAQQAAQVEAANDSGEE</sequence>
<organism evidence="9 10">
    <name type="scientific">Limosilactobacillus ingluviei DSM 15946</name>
    <dbReference type="NCBI Taxonomy" id="1423760"/>
    <lineage>
        <taxon>Bacteria</taxon>
        <taxon>Bacillati</taxon>
        <taxon>Bacillota</taxon>
        <taxon>Bacilli</taxon>
        <taxon>Lactobacillales</taxon>
        <taxon>Lactobacillaceae</taxon>
        <taxon>Limosilactobacillus</taxon>
    </lineage>
</organism>
<accession>A0A0R1UB80</accession>
<dbReference type="GO" id="GO:1903785">
    <property type="term" value="P:L-valine transmembrane transport"/>
    <property type="evidence" value="ECO:0007669"/>
    <property type="project" value="TreeGrafter"/>
</dbReference>
<dbReference type="EMBL" id="AZFK01000028">
    <property type="protein sequence ID" value="KRL90633.1"/>
    <property type="molecule type" value="Genomic_DNA"/>
</dbReference>
<comment type="subcellular location">
    <subcellularLocation>
        <location evidence="1">Cell membrane</location>
        <topology evidence="1">Multi-pass membrane protein</topology>
    </subcellularLocation>
</comment>
<keyword evidence="7 8" id="KW-0472">Membrane</keyword>
<feature type="transmembrane region" description="Helical" evidence="8">
    <location>
        <begin position="18"/>
        <end position="40"/>
    </location>
</feature>